<comment type="caution">
    <text evidence="2">The sequence shown here is derived from an EMBL/GenBank/DDBJ whole genome shotgun (WGS) entry which is preliminary data.</text>
</comment>
<reference evidence="2 3" key="1">
    <citation type="submission" date="2018-06" db="EMBL/GenBank/DDBJ databases">
        <authorList>
            <person name="Pothier F. J."/>
        </authorList>
    </citation>
    <scope>NUCLEOTIDE SEQUENCE [LARGE SCALE GENOMIC DNA]</scope>
    <source>
        <strain evidence="2 3">CPBF 424</strain>
    </source>
</reference>
<evidence type="ECO:0000313" key="3">
    <source>
        <dbReference type="Proteomes" id="UP000254168"/>
    </source>
</evidence>
<sequence>MSIDDPINISSPKPPRSRLAPGPPRIRSFPWPPSIQSSPYPPAIPSFPPKPEIMSFPLLTSSGPPSRPTKSSSFVWETGFSGLPGWPSPGRVIFRTPFDQFLTTMRPPLSRCVMISVDLSPFGTDCRRKTPSWVSHPRPSRETVFTERSPIATPSNVIFPMPSVSMIVSSVISSRSRTLNSYVSNPFPPCNKSDPRPPCK</sequence>
<name>A0AA46C9K7_9XANT</name>
<evidence type="ECO:0000256" key="1">
    <source>
        <dbReference type="SAM" id="MobiDB-lite"/>
    </source>
</evidence>
<feature type="region of interest" description="Disordered" evidence="1">
    <location>
        <begin position="1"/>
        <end position="34"/>
    </location>
</feature>
<proteinExistence type="predicted"/>
<evidence type="ECO:0000313" key="2">
    <source>
        <dbReference type="EMBL" id="SUZ28913.1"/>
    </source>
</evidence>
<organism evidence="2 3">
    <name type="scientific">Xanthomonas euroxanthea</name>
    <dbReference type="NCBI Taxonomy" id="2259622"/>
    <lineage>
        <taxon>Bacteria</taxon>
        <taxon>Pseudomonadati</taxon>
        <taxon>Pseudomonadota</taxon>
        <taxon>Gammaproteobacteria</taxon>
        <taxon>Lysobacterales</taxon>
        <taxon>Lysobacteraceae</taxon>
        <taxon>Xanthomonas</taxon>
    </lineage>
</organism>
<keyword evidence="3" id="KW-1185">Reference proteome</keyword>
<dbReference type="Proteomes" id="UP000254168">
    <property type="component" value="Unassembled WGS sequence"/>
</dbReference>
<gene>
    <name evidence="2" type="ORF">CPBF424_27430</name>
</gene>
<dbReference type="AlphaFoldDB" id="A0AA46C9K7"/>
<protein>
    <submittedName>
        <fullName evidence="2">Uncharacterized protein</fullName>
    </submittedName>
</protein>
<dbReference type="EMBL" id="UIHB01000004">
    <property type="protein sequence ID" value="SUZ28913.1"/>
    <property type="molecule type" value="Genomic_DNA"/>
</dbReference>
<accession>A0AA46C9K7</accession>